<dbReference type="Pfam" id="PF03963">
    <property type="entry name" value="FlgD"/>
    <property type="match status" value="1"/>
</dbReference>
<protein>
    <submittedName>
        <fullName evidence="4">Flagellar hook assembly protein FlgD</fullName>
    </submittedName>
</protein>
<dbReference type="GO" id="GO:0044781">
    <property type="term" value="P:bacterial-type flagellum organization"/>
    <property type="evidence" value="ECO:0007669"/>
    <property type="project" value="UniProtKB-KW"/>
</dbReference>
<gene>
    <name evidence="4" type="primary">flgD</name>
    <name evidence="4" type="ORF">E4U82_01790</name>
</gene>
<keyword evidence="4" id="KW-0969">Cilium</keyword>
<dbReference type="InterPro" id="IPR005648">
    <property type="entry name" value="FlgD"/>
</dbReference>
<proteinExistence type="inferred from homology"/>
<keyword evidence="2" id="KW-1005">Bacterial flagellum biogenesis</keyword>
<evidence type="ECO:0000256" key="2">
    <source>
        <dbReference type="ARBA" id="ARBA00022795"/>
    </source>
</evidence>
<keyword evidence="4" id="KW-0966">Cell projection</keyword>
<keyword evidence="5" id="KW-1185">Reference proteome</keyword>
<comment type="similarity">
    <text evidence="1">Belongs to the FlgD family.</text>
</comment>
<dbReference type="AlphaFoldDB" id="A0A4Y9AIL7"/>
<dbReference type="NCBIfam" id="NF007197">
    <property type="entry name" value="PRK09618.1"/>
    <property type="match status" value="1"/>
</dbReference>
<keyword evidence="4" id="KW-0282">Flagellum</keyword>
<comment type="caution">
    <text evidence="4">The sequence shown here is derived from an EMBL/GenBank/DDBJ whole genome shotgun (WGS) entry which is preliminary data.</text>
</comment>
<organism evidence="4 5">
    <name type="scientific">Lentibacillus salicampi</name>
    <dbReference type="NCBI Taxonomy" id="175306"/>
    <lineage>
        <taxon>Bacteria</taxon>
        <taxon>Bacillati</taxon>
        <taxon>Bacillota</taxon>
        <taxon>Bacilli</taxon>
        <taxon>Bacillales</taxon>
        <taxon>Bacillaceae</taxon>
        <taxon>Lentibacillus</taxon>
    </lineage>
</organism>
<dbReference type="RefSeq" id="WP_135108433.1">
    <property type="nucleotide sequence ID" value="NZ_SRHY01000001.1"/>
</dbReference>
<dbReference type="OrthoDB" id="280334at2"/>
<name>A0A4Y9AIL7_9BACI</name>
<feature type="region of interest" description="Disordered" evidence="3">
    <location>
        <begin position="1"/>
        <end position="22"/>
    </location>
</feature>
<reference evidence="4 5" key="1">
    <citation type="submission" date="2019-03" db="EMBL/GenBank/DDBJ databases">
        <title>Genome sequence of Lentibacillus salicampi ATCC BAA-719.</title>
        <authorList>
            <person name="Maclea K.S."/>
            <person name="Simoes Junior M."/>
        </authorList>
    </citation>
    <scope>NUCLEOTIDE SEQUENCE [LARGE SCALE GENOMIC DNA]</scope>
    <source>
        <strain evidence="4 5">ATCC BAA-719</strain>
    </source>
</reference>
<sequence length="161" mass="17767">MTTIDSSLYLHNKPTERAPSPELGKNEFLKILMTQMQNQDPTSPMENTEFISQMASFSSLEQMTNMTNSIDKLVQNQTVSPILQHSHMIGKDVSYQAYDKETGEKLDIQTSHVLAVSQYEGRAVLELENGEKIYADAITRMIGENAGTGDDMADSSGKGSA</sequence>
<evidence type="ECO:0000313" key="4">
    <source>
        <dbReference type="EMBL" id="TFJ94790.1"/>
    </source>
</evidence>
<dbReference type="Proteomes" id="UP000298484">
    <property type="component" value="Unassembled WGS sequence"/>
</dbReference>
<evidence type="ECO:0000313" key="5">
    <source>
        <dbReference type="Proteomes" id="UP000298484"/>
    </source>
</evidence>
<dbReference type="EMBL" id="SRHY01000001">
    <property type="protein sequence ID" value="TFJ94790.1"/>
    <property type="molecule type" value="Genomic_DNA"/>
</dbReference>
<evidence type="ECO:0000256" key="3">
    <source>
        <dbReference type="SAM" id="MobiDB-lite"/>
    </source>
</evidence>
<accession>A0A4Y9AIL7</accession>
<evidence type="ECO:0000256" key="1">
    <source>
        <dbReference type="ARBA" id="ARBA00010577"/>
    </source>
</evidence>